<organism evidence="1 2">
    <name type="scientific">Dubosiella muris</name>
    <dbReference type="NCBI Taxonomy" id="3038133"/>
    <lineage>
        <taxon>Bacteria</taxon>
        <taxon>Bacillati</taxon>
        <taxon>Bacillota</taxon>
        <taxon>Erysipelotrichia</taxon>
        <taxon>Erysipelotrichales</taxon>
        <taxon>Erysipelotrichaceae</taxon>
        <taxon>Dubosiella</taxon>
    </lineage>
</organism>
<dbReference type="EMBL" id="SRYG01000001">
    <property type="protein sequence ID" value="TGY67206.1"/>
    <property type="molecule type" value="Genomic_DNA"/>
</dbReference>
<keyword evidence="1" id="KW-0328">Glycosyltransferase</keyword>
<protein>
    <submittedName>
        <fullName evidence="1">Xanthine phosphoribosyltransferase</fullName>
        <ecNumber evidence="1">2.4.2.22</ecNumber>
    </submittedName>
</protein>
<evidence type="ECO:0000313" key="1">
    <source>
        <dbReference type="EMBL" id="TGY67206.1"/>
    </source>
</evidence>
<dbReference type="Proteomes" id="UP000308836">
    <property type="component" value="Unassembled WGS sequence"/>
</dbReference>
<name>A0AC61RBP0_9FIRM</name>
<reference evidence="1" key="1">
    <citation type="submission" date="2019-04" db="EMBL/GenBank/DDBJ databases">
        <title>Microbes associate with the intestines of laboratory mice.</title>
        <authorList>
            <person name="Navarre W."/>
            <person name="Wong E."/>
            <person name="Huang K."/>
            <person name="Tropini C."/>
            <person name="Ng K."/>
            <person name="Yu B."/>
        </authorList>
    </citation>
    <scope>NUCLEOTIDE SEQUENCE</scope>
    <source>
        <strain evidence="1">NM09_H32</strain>
    </source>
</reference>
<evidence type="ECO:0000313" key="2">
    <source>
        <dbReference type="Proteomes" id="UP000308836"/>
    </source>
</evidence>
<gene>
    <name evidence="1" type="ORF">E5336_00040</name>
</gene>
<proteinExistence type="predicted"/>
<dbReference type="EC" id="2.4.2.22" evidence="1"/>
<comment type="caution">
    <text evidence="1">The sequence shown here is derived from an EMBL/GenBank/DDBJ whole genome shotgun (WGS) entry which is preliminary data.</text>
</comment>
<sequence length="189" mass="20615">MNPLKKKIEQCGVLLGGDVLKVDSFLNHQLDIPLIETIGECLANHFKNAGITKVVTIETGGIAPAYATARRLGVPVIFLKKSEPRTMRQPLCVQVFSFTKQKSYNVCMESGLIEPDERVLFIDDFLANGEAFKGAESLIHQAGAHIAGVGICIEKRFQAGHQYVVGRGYDFCAVASIAAIENGTIHWAQ</sequence>
<keyword evidence="2" id="KW-1185">Reference proteome</keyword>
<accession>A0AC61RBP0</accession>
<keyword evidence="1" id="KW-0808">Transferase</keyword>